<reference evidence="2 3" key="1">
    <citation type="submission" date="2024-09" db="EMBL/GenBank/DDBJ databases">
        <authorList>
            <person name="Sun Q."/>
            <person name="Mori K."/>
        </authorList>
    </citation>
    <scope>NUCLEOTIDE SEQUENCE [LARGE SCALE GENOMIC DNA]</scope>
    <source>
        <strain evidence="2 3">NCAIM B.02481</strain>
    </source>
</reference>
<dbReference type="Gene3D" id="3.30.750.170">
    <property type="match status" value="1"/>
</dbReference>
<dbReference type="PANTHER" id="PTHR32060">
    <property type="entry name" value="TAIL-SPECIFIC PROTEASE"/>
    <property type="match status" value="1"/>
</dbReference>
<protein>
    <submittedName>
        <fullName evidence="2">S41 family peptidase</fullName>
        <ecNumber evidence="2">3.4.-.-</ecNumber>
    </submittedName>
</protein>
<proteinExistence type="predicted"/>
<dbReference type="Pfam" id="PF03572">
    <property type="entry name" value="Peptidase_S41"/>
    <property type="match status" value="1"/>
</dbReference>
<dbReference type="RefSeq" id="WP_386061310.1">
    <property type="nucleotide sequence ID" value="NZ_JBHLTQ010000003.1"/>
</dbReference>
<keyword evidence="2" id="KW-0378">Hydrolase</keyword>
<dbReference type="InterPro" id="IPR029045">
    <property type="entry name" value="ClpP/crotonase-like_dom_sf"/>
</dbReference>
<dbReference type="InterPro" id="IPR005151">
    <property type="entry name" value="Tail-specific_protease"/>
</dbReference>
<sequence length="494" mass="54840">MRHLKNFREHLFNMSALGKKIKILLLACIVAIPLTSCFEDMDDNISFSSLGVKDFVWKGMNLVYLYKPEVPDLANDRFTNDEDYNNYLNGFDTPEDLFESLKYLPDDVDRFSRIYSNYLDLQNLLSGTSLSNGLEFNLYFVPGSDSEIFGAITLVLNNSPAENAGLQRGQIFRAINNQNLNLNNFNDLLELNSYTLNFADYDDNGTTEIADDTVILNGETEDLTKVAYTENPVYKTEVLSIDGINIGYLMYNRFTSNFNSALNSAFSQFQAEGVTELVLDLRYNGGGSVQTAAYLGSMITGQFNGEVFSKTFHNDNLQNLDTNYVFTNSIEGGGSINSLNLNKVYVLTTNNRTASASELVINSLKPYIDVVVIGQNTAGKTQASQIVYDSSTLFTTEGINPNHSYAMLPLIANSTNVNDQLVPSDGLVPDIEIAESPLTFGVLGDVNEPLLAAAISEITLADRPLQQIDNYSNSWQEIKSLKLESSIEKSMFIE</sequence>
<dbReference type="Gene3D" id="2.30.42.10">
    <property type="match status" value="1"/>
</dbReference>
<evidence type="ECO:0000259" key="1">
    <source>
        <dbReference type="SMART" id="SM00245"/>
    </source>
</evidence>
<dbReference type="Pfam" id="PF18294">
    <property type="entry name" value="Pept_S41_N"/>
    <property type="match status" value="1"/>
</dbReference>
<feature type="domain" description="Tail specific protease" evidence="1">
    <location>
        <begin position="216"/>
        <end position="434"/>
    </location>
</feature>
<dbReference type="SUPFAM" id="SSF50156">
    <property type="entry name" value="PDZ domain-like"/>
    <property type="match status" value="1"/>
</dbReference>
<dbReference type="PANTHER" id="PTHR32060:SF30">
    <property type="entry name" value="CARBOXY-TERMINAL PROCESSING PROTEASE CTPA"/>
    <property type="match status" value="1"/>
</dbReference>
<gene>
    <name evidence="2" type="ORF">ACFFGA_06330</name>
</gene>
<dbReference type="GO" id="GO:0016787">
    <property type="term" value="F:hydrolase activity"/>
    <property type="evidence" value="ECO:0007669"/>
    <property type="project" value="UniProtKB-KW"/>
</dbReference>
<dbReference type="InterPro" id="IPR036034">
    <property type="entry name" value="PDZ_sf"/>
</dbReference>
<accession>A0ABV6Q7A9</accession>
<dbReference type="Proteomes" id="UP001589832">
    <property type="component" value="Unassembled WGS sequence"/>
</dbReference>
<name>A0ABV6Q7A9_9FLAO</name>
<organism evidence="2 3">
    <name type="scientific">Winogradskyella pulchriflava</name>
    <dbReference type="NCBI Taxonomy" id="1110688"/>
    <lineage>
        <taxon>Bacteria</taxon>
        <taxon>Pseudomonadati</taxon>
        <taxon>Bacteroidota</taxon>
        <taxon>Flavobacteriia</taxon>
        <taxon>Flavobacteriales</taxon>
        <taxon>Flavobacteriaceae</taxon>
        <taxon>Winogradskyella</taxon>
    </lineage>
</organism>
<keyword evidence="3" id="KW-1185">Reference proteome</keyword>
<dbReference type="InterPro" id="IPR041613">
    <property type="entry name" value="Pept_S41_N"/>
</dbReference>
<evidence type="ECO:0000313" key="3">
    <source>
        <dbReference type="Proteomes" id="UP001589832"/>
    </source>
</evidence>
<dbReference type="Gene3D" id="3.90.226.10">
    <property type="entry name" value="2-enoyl-CoA Hydratase, Chain A, domain 1"/>
    <property type="match status" value="1"/>
</dbReference>
<comment type="caution">
    <text evidence="2">The sequence shown here is derived from an EMBL/GenBank/DDBJ whole genome shotgun (WGS) entry which is preliminary data.</text>
</comment>
<dbReference type="SUPFAM" id="SSF52096">
    <property type="entry name" value="ClpP/crotonase"/>
    <property type="match status" value="1"/>
</dbReference>
<dbReference type="EC" id="3.4.-.-" evidence="2"/>
<dbReference type="SMART" id="SM00245">
    <property type="entry name" value="TSPc"/>
    <property type="match status" value="1"/>
</dbReference>
<dbReference type="CDD" id="cd07561">
    <property type="entry name" value="Peptidase_S41_CPP_like"/>
    <property type="match status" value="1"/>
</dbReference>
<evidence type="ECO:0000313" key="2">
    <source>
        <dbReference type="EMBL" id="MFC0604162.1"/>
    </source>
</evidence>
<dbReference type="EMBL" id="JBHLTQ010000003">
    <property type="protein sequence ID" value="MFC0604162.1"/>
    <property type="molecule type" value="Genomic_DNA"/>
</dbReference>